<feature type="transmembrane region" description="Helical" evidence="7">
    <location>
        <begin position="112"/>
        <end position="134"/>
    </location>
</feature>
<protein>
    <submittedName>
        <fullName evidence="9">PspC domain</fullName>
    </submittedName>
</protein>
<organism evidence="9 10">
    <name type="scientific">Actinomyces slackii</name>
    <dbReference type="NCBI Taxonomy" id="52774"/>
    <lineage>
        <taxon>Bacteria</taxon>
        <taxon>Bacillati</taxon>
        <taxon>Actinomycetota</taxon>
        <taxon>Actinomycetes</taxon>
        <taxon>Actinomycetales</taxon>
        <taxon>Actinomycetaceae</taxon>
        <taxon>Actinomyces</taxon>
    </lineage>
</organism>
<dbReference type="InterPro" id="IPR052027">
    <property type="entry name" value="PspC"/>
</dbReference>
<evidence type="ECO:0000259" key="8">
    <source>
        <dbReference type="Pfam" id="PF04024"/>
    </source>
</evidence>
<proteinExistence type="predicted"/>
<keyword evidence="4 7" id="KW-1133">Transmembrane helix</keyword>
<gene>
    <name evidence="9" type="ORF">NCTC11923_01155</name>
</gene>
<dbReference type="EMBL" id="LR134363">
    <property type="protein sequence ID" value="VEG74521.1"/>
    <property type="molecule type" value="Genomic_DNA"/>
</dbReference>
<feature type="compositionally biased region" description="Low complexity" evidence="6">
    <location>
        <begin position="63"/>
        <end position="73"/>
    </location>
</feature>
<evidence type="ECO:0000256" key="5">
    <source>
        <dbReference type="ARBA" id="ARBA00023136"/>
    </source>
</evidence>
<dbReference type="PANTHER" id="PTHR33885:SF3">
    <property type="entry name" value="PHAGE SHOCK PROTEIN C"/>
    <property type="match status" value="1"/>
</dbReference>
<feature type="domain" description="Phage shock protein PspC N-terminal" evidence="8">
    <location>
        <begin position="83"/>
        <end position="137"/>
    </location>
</feature>
<keyword evidence="10" id="KW-1185">Reference proteome</keyword>
<dbReference type="RefSeq" id="WP_051281101.1">
    <property type="nucleotide sequence ID" value="NZ_LR134363.1"/>
</dbReference>
<feature type="compositionally biased region" description="Low complexity" evidence="6">
    <location>
        <begin position="301"/>
        <end position="315"/>
    </location>
</feature>
<feature type="compositionally biased region" description="Gly residues" evidence="6">
    <location>
        <begin position="229"/>
        <end position="244"/>
    </location>
</feature>
<evidence type="ECO:0000256" key="4">
    <source>
        <dbReference type="ARBA" id="ARBA00022989"/>
    </source>
</evidence>
<name>A0A3S4SK18_9ACTO</name>
<feature type="compositionally biased region" description="Basic residues" evidence="6">
    <location>
        <begin position="341"/>
        <end position="351"/>
    </location>
</feature>
<keyword evidence="5 7" id="KW-0472">Membrane</keyword>
<dbReference type="GO" id="GO:0005886">
    <property type="term" value="C:plasma membrane"/>
    <property type="evidence" value="ECO:0007669"/>
    <property type="project" value="UniProtKB-SubCell"/>
</dbReference>
<accession>A0A3S4SK18</accession>
<reference evidence="9 10" key="1">
    <citation type="submission" date="2018-12" db="EMBL/GenBank/DDBJ databases">
        <authorList>
            <consortium name="Pathogen Informatics"/>
        </authorList>
    </citation>
    <scope>NUCLEOTIDE SEQUENCE [LARGE SCALE GENOMIC DNA]</scope>
    <source>
        <strain evidence="9 10">NCTC11923</strain>
    </source>
</reference>
<feature type="region of interest" description="Disordered" evidence="6">
    <location>
        <begin position="1"/>
        <end position="76"/>
    </location>
</feature>
<dbReference type="Pfam" id="PF04024">
    <property type="entry name" value="PspC"/>
    <property type="match status" value="1"/>
</dbReference>
<feature type="transmembrane region" description="Helical" evidence="7">
    <location>
        <begin position="386"/>
        <end position="405"/>
    </location>
</feature>
<feature type="region of interest" description="Disordered" evidence="6">
    <location>
        <begin position="671"/>
        <end position="730"/>
    </location>
</feature>
<evidence type="ECO:0000313" key="9">
    <source>
        <dbReference type="EMBL" id="VEG74521.1"/>
    </source>
</evidence>
<keyword evidence="2" id="KW-1003">Cell membrane</keyword>
<dbReference type="STRING" id="1278298.GCA_000428685_01725"/>
<evidence type="ECO:0000256" key="3">
    <source>
        <dbReference type="ARBA" id="ARBA00022692"/>
    </source>
</evidence>
<dbReference type="InterPro" id="IPR007168">
    <property type="entry name" value="Phageshock_PspC_N"/>
</dbReference>
<feature type="compositionally biased region" description="Gly residues" evidence="6">
    <location>
        <begin position="284"/>
        <end position="300"/>
    </location>
</feature>
<feature type="transmembrane region" description="Helical" evidence="7">
    <location>
        <begin position="354"/>
        <end position="374"/>
    </location>
</feature>
<feature type="compositionally biased region" description="Low complexity" evidence="6">
    <location>
        <begin position="263"/>
        <end position="283"/>
    </location>
</feature>
<dbReference type="PANTHER" id="PTHR33885">
    <property type="entry name" value="PHAGE SHOCK PROTEIN C"/>
    <property type="match status" value="1"/>
</dbReference>
<dbReference type="Proteomes" id="UP000276899">
    <property type="component" value="Chromosome"/>
</dbReference>
<comment type="subcellular location">
    <subcellularLocation>
        <location evidence="1">Cell membrane</location>
        <topology evidence="1">Single-pass membrane protein</topology>
    </subcellularLocation>
</comment>
<evidence type="ECO:0000256" key="1">
    <source>
        <dbReference type="ARBA" id="ARBA00004162"/>
    </source>
</evidence>
<feature type="compositionally biased region" description="Gly residues" evidence="6">
    <location>
        <begin position="53"/>
        <end position="62"/>
    </location>
</feature>
<evidence type="ECO:0000256" key="7">
    <source>
        <dbReference type="SAM" id="Phobius"/>
    </source>
</evidence>
<feature type="compositionally biased region" description="Polar residues" evidence="6">
    <location>
        <begin position="1"/>
        <end position="15"/>
    </location>
</feature>
<evidence type="ECO:0000256" key="6">
    <source>
        <dbReference type="SAM" id="MobiDB-lite"/>
    </source>
</evidence>
<feature type="transmembrane region" description="Helical" evidence="7">
    <location>
        <begin position="155"/>
        <end position="179"/>
    </location>
</feature>
<dbReference type="KEGG" id="asla:NCTC11923_01155"/>
<feature type="transmembrane region" description="Helical" evidence="7">
    <location>
        <begin position="191"/>
        <end position="212"/>
    </location>
</feature>
<feature type="compositionally biased region" description="Low complexity" evidence="6">
    <location>
        <begin position="698"/>
        <end position="730"/>
    </location>
</feature>
<keyword evidence="3 7" id="KW-0812">Transmembrane</keyword>
<feature type="region of interest" description="Disordered" evidence="6">
    <location>
        <begin position="216"/>
        <end position="352"/>
    </location>
</feature>
<evidence type="ECO:0000313" key="10">
    <source>
        <dbReference type="Proteomes" id="UP000276899"/>
    </source>
</evidence>
<evidence type="ECO:0000256" key="2">
    <source>
        <dbReference type="ARBA" id="ARBA00022475"/>
    </source>
</evidence>
<sequence>MSSHEGPTSPESQDPSAGPAGTQGPSDPPRSAGHAPDGEQGPPSGPGRPGYHSGPGPGGAPGGSRSQGPRSGGFFASLRHSGLMRTDQRWVGGVAGGVALRLGIDPIVVRCVWVVISVFSGIGLVLYGLGWALLPEESDGRIHVEEAIAGRVNAALAGAIGAMLVGLTMLDGGLIPTWYAEAWGLPAFGGILWGLFWVGLLILVVMSCLSYADRRRERPKPSPMAGPLAPGGTGAPGGPSGPSGPGTWQRSAPGGPGGPGGPSAPAGPAGASAPVGPGMPAGAAGAGAPAGPGGSSGPGWHGAPAQPGAPAGPSAWQHRAPGAPPLHRAAPYQPVPPRPVPPRRRAPRRGPGRGLSLVVLGLSLVTLAGCLLAIDLGRVTTTSGMLIAQGGLTALLGAGVLLSALRRRRGGWMSGFGVLAFMIALPALAIGPYVTGPTMTTVGDVTYTWQEIADQGAGSRGAVTLGRHGVGNVILDLRDMPAPQDASAVPPVVELELGAGDLRILTRAGQAVRVDARTGVGSLSADLVSPWSDAHGTTIDRSGAEGDYTLAGEEIHRYRQDTGGVGRTITLDSPAARESGPAITIRTRVGTGGLNLTEQPAEVTWSGSAEGPTWVVDTWTDAQGEHQDPAAQWPVPGMEHAAVTSQTAQACLAGLSFPNHVPDPTWRDVEELSSQERQAYQDCLSRAWQETGGRTSPEDGASEASASPSAAAEPTAEPTASPSAQSTSTN</sequence>
<dbReference type="AlphaFoldDB" id="A0A3S4SK18"/>
<feature type="transmembrane region" description="Helical" evidence="7">
    <location>
        <begin position="412"/>
        <end position="434"/>
    </location>
</feature>